<dbReference type="EMBL" id="JBFCZG010000006">
    <property type="protein sequence ID" value="KAL3421228.1"/>
    <property type="molecule type" value="Genomic_DNA"/>
</dbReference>
<organism evidence="2 3">
    <name type="scientific">Phlyctema vagabunda</name>
    <dbReference type="NCBI Taxonomy" id="108571"/>
    <lineage>
        <taxon>Eukaryota</taxon>
        <taxon>Fungi</taxon>
        <taxon>Dikarya</taxon>
        <taxon>Ascomycota</taxon>
        <taxon>Pezizomycotina</taxon>
        <taxon>Leotiomycetes</taxon>
        <taxon>Helotiales</taxon>
        <taxon>Dermateaceae</taxon>
        <taxon>Phlyctema</taxon>
    </lineage>
</organism>
<dbReference type="InterPro" id="IPR029058">
    <property type="entry name" value="AB_hydrolase_fold"/>
</dbReference>
<keyword evidence="3" id="KW-1185">Reference proteome</keyword>
<reference evidence="2 3" key="1">
    <citation type="submission" date="2024-06" db="EMBL/GenBank/DDBJ databases">
        <title>Complete genome of Phlyctema vagabunda strain 19-DSS-EL-015.</title>
        <authorList>
            <person name="Fiorenzani C."/>
        </authorList>
    </citation>
    <scope>NUCLEOTIDE SEQUENCE [LARGE SCALE GENOMIC DNA]</scope>
    <source>
        <strain evidence="2 3">19-DSS-EL-015</strain>
    </source>
</reference>
<name>A0ABR4PD27_9HELO</name>
<dbReference type="InterPro" id="IPR052897">
    <property type="entry name" value="Sec-Metab_Biosynth_Hydrolase"/>
</dbReference>
<sequence>MSPKPTLVLVPGAWHSIEMWNKVSSLLEAQQYRCISVPLPSTAGDISVTFGQDVRAVQDAIRAETAKGRDVVIVVHSYGGAVGQSAIKGLARPAQDESTSSSTDNSAGYVIGLVMMASGFGQTGMSFIDGLGGKPPPSWRTDPSGFAIITVPARELFYHDLPVEEGEYWVGKLTKQALKPLMEGGEDSYSGWKDVPVWFLATTDDHALPIQAQRMFVQLAQDAGGDVTTRDVASSHSPMLSKPKETAEFILEAVTSISR</sequence>
<dbReference type="InterPro" id="IPR000073">
    <property type="entry name" value="AB_hydrolase_1"/>
</dbReference>
<accession>A0ABR4PD27</accession>
<comment type="caution">
    <text evidence="2">The sequence shown here is derived from an EMBL/GenBank/DDBJ whole genome shotgun (WGS) entry which is preliminary data.</text>
</comment>
<evidence type="ECO:0000313" key="2">
    <source>
        <dbReference type="EMBL" id="KAL3421228.1"/>
    </source>
</evidence>
<dbReference type="Gene3D" id="3.40.50.1820">
    <property type="entry name" value="alpha/beta hydrolase"/>
    <property type="match status" value="1"/>
</dbReference>
<proteinExistence type="predicted"/>
<dbReference type="PANTHER" id="PTHR37017">
    <property type="entry name" value="AB HYDROLASE-1 DOMAIN-CONTAINING PROTEIN-RELATED"/>
    <property type="match status" value="1"/>
</dbReference>
<dbReference type="Pfam" id="PF12697">
    <property type="entry name" value="Abhydrolase_6"/>
    <property type="match status" value="1"/>
</dbReference>
<dbReference type="Proteomes" id="UP001629113">
    <property type="component" value="Unassembled WGS sequence"/>
</dbReference>
<evidence type="ECO:0000259" key="1">
    <source>
        <dbReference type="Pfam" id="PF12697"/>
    </source>
</evidence>
<evidence type="ECO:0000313" key="3">
    <source>
        <dbReference type="Proteomes" id="UP001629113"/>
    </source>
</evidence>
<gene>
    <name evidence="2" type="ORF">PVAG01_07673</name>
</gene>
<protein>
    <recommendedName>
        <fullName evidence="1">AB hydrolase-1 domain-containing protein</fullName>
    </recommendedName>
</protein>
<feature type="domain" description="AB hydrolase-1" evidence="1">
    <location>
        <begin position="7"/>
        <end position="248"/>
    </location>
</feature>
<dbReference type="SUPFAM" id="SSF53474">
    <property type="entry name" value="alpha/beta-Hydrolases"/>
    <property type="match status" value="1"/>
</dbReference>
<dbReference type="PANTHER" id="PTHR37017:SF3">
    <property type="entry name" value="AB HYDROLASE-1 DOMAIN-CONTAINING PROTEIN"/>
    <property type="match status" value="1"/>
</dbReference>